<proteinExistence type="predicted"/>
<accession>A0ABQ5WDI5</accession>
<dbReference type="Pfam" id="PF13469">
    <property type="entry name" value="Sulfotransfer_3"/>
    <property type="match status" value="1"/>
</dbReference>
<dbReference type="SUPFAM" id="SSF52540">
    <property type="entry name" value="P-loop containing nucleoside triphosphate hydrolases"/>
    <property type="match status" value="1"/>
</dbReference>
<evidence type="ECO:0000313" key="1">
    <source>
        <dbReference type="EMBL" id="GLQ58017.1"/>
    </source>
</evidence>
<dbReference type="EMBL" id="BSNS01000028">
    <property type="protein sequence ID" value="GLQ58017.1"/>
    <property type="molecule type" value="Genomic_DNA"/>
</dbReference>
<comment type="caution">
    <text evidence="1">The sequence shown here is derived from an EMBL/GenBank/DDBJ whole genome shotgun (WGS) entry which is preliminary data.</text>
</comment>
<dbReference type="Gene3D" id="3.40.50.300">
    <property type="entry name" value="P-loop containing nucleotide triphosphate hydrolases"/>
    <property type="match status" value="1"/>
</dbReference>
<dbReference type="InterPro" id="IPR027417">
    <property type="entry name" value="P-loop_NTPase"/>
</dbReference>
<dbReference type="Proteomes" id="UP001156691">
    <property type="component" value="Unassembled WGS sequence"/>
</dbReference>
<keyword evidence="2" id="KW-1185">Reference proteome</keyword>
<gene>
    <name evidence="1" type="ORF">GCM10010862_52760</name>
</gene>
<name>A0ABQ5WDI5_9HYPH</name>
<reference evidence="2" key="1">
    <citation type="journal article" date="2019" name="Int. J. Syst. Evol. Microbiol.">
        <title>The Global Catalogue of Microorganisms (GCM) 10K type strain sequencing project: providing services to taxonomists for standard genome sequencing and annotation.</title>
        <authorList>
            <consortium name="The Broad Institute Genomics Platform"/>
            <consortium name="The Broad Institute Genome Sequencing Center for Infectious Disease"/>
            <person name="Wu L."/>
            <person name="Ma J."/>
        </authorList>
    </citation>
    <scope>NUCLEOTIDE SEQUENCE [LARGE SCALE GENOMIC DNA]</scope>
    <source>
        <strain evidence="2">NBRC 112416</strain>
    </source>
</reference>
<evidence type="ECO:0008006" key="3">
    <source>
        <dbReference type="Google" id="ProtNLM"/>
    </source>
</evidence>
<dbReference type="RefSeq" id="WP_284343410.1">
    <property type="nucleotide sequence ID" value="NZ_BSNS01000028.1"/>
</dbReference>
<organism evidence="1 2">
    <name type="scientific">Devosia nitrariae</name>
    <dbReference type="NCBI Taxonomy" id="2071872"/>
    <lineage>
        <taxon>Bacteria</taxon>
        <taxon>Pseudomonadati</taxon>
        <taxon>Pseudomonadota</taxon>
        <taxon>Alphaproteobacteria</taxon>
        <taxon>Hyphomicrobiales</taxon>
        <taxon>Devosiaceae</taxon>
        <taxon>Devosia</taxon>
    </lineage>
</organism>
<sequence>MSLVTIIGRGHGGTRAISHTLYASGVYMGQTLNASGDLVPPEAMYEACRIFARYVDWTGGLEWDFSRALSAEIPAEFRQLIEKYLAAVLTSKAEHRGWKIPETTLVYPWIQRMFPEARYVFWIRDPRDSILATHKTDDMADFGIDYPRSDDVLRRRAISWKYQYDLVQATPKPAHWLEVRFEDFVDDQEATLERLERFLGYDLARIIVRPDAVGRWRSRPGKDVSFDFFEPALKAYRYDI</sequence>
<evidence type="ECO:0000313" key="2">
    <source>
        <dbReference type="Proteomes" id="UP001156691"/>
    </source>
</evidence>
<protein>
    <recommendedName>
        <fullName evidence="3">Sulfotransferase</fullName>
    </recommendedName>
</protein>